<keyword evidence="4" id="KW-1185">Reference proteome</keyword>
<feature type="compositionally biased region" description="Low complexity" evidence="1">
    <location>
        <begin position="35"/>
        <end position="46"/>
    </location>
</feature>
<dbReference type="SUPFAM" id="SSF51735">
    <property type="entry name" value="NAD(P)-binding Rossmann-fold domains"/>
    <property type="match status" value="1"/>
</dbReference>
<feature type="compositionally biased region" description="Low complexity" evidence="1">
    <location>
        <begin position="1"/>
        <end position="13"/>
    </location>
</feature>
<dbReference type="Gene3D" id="3.30.1490.20">
    <property type="entry name" value="ATP-grasp fold, A domain"/>
    <property type="match status" value="1"/>
</dbReference>
<dbReference type="SUPFAM" id="SSF52210">
    <property type="entry name" value="Succinyl-CoA synthetase domains"/>
    <property type="match status" value="2"/>
</dbReference>
<dbReference type="EMBL" id="JAAXPE010000024">
    <property type="protein sequence ID" value="NKY88003.1"/>
    <property type="molecule type" value="Genomic_DNA"/>
</dbReference>
<proteinExistence type="predicted"/>
<evidence type="ECO:0000313" key="4">
    <source>
        <dbReference type="Proteomes" id="UP000523447"/>
    </source>
</evidence>
<accession>A0A7X6M0H7</accession>
<comment type="caution">
    <text evidence="3">The sequence shown here is derived from an EMBL/GenBank/DDBJ whole genome shotgun (WGS) entry which is preliminary data.</text>
</comment>
<dbReference type="PANTHER" id="PTHR42793:SF1">
    <property type="entry name" value="PEPTIDYL-LYSINE N-ACETYLTRANSFERASE PATZ"/>
    <property type="match status" value="1"/>
</dbReference>
<dbReference type="InterPro" id="IPR013815">
    <property type="entry name" value="ATP_grasp_subdomain_1"/>
</dbReference>
<dbReference type="SUPFAM" id="SSF56059">
    <property type="entry name" value="Glutathione synthetase ATP-binding domain-like"/>
    <property type="match status" value="1"/>
</dbReference>
<sequence>MPAPTALSAPSTPRYWPPAAPHSDCWAWTRRTLVTDSPTPDTDSTPADPPPPPQHWFADVLAADGGVVRLRPITPDDAEPMQRFHAALSDRTRYLRYFGPYPRMTPKDLYRTTHVDYHNRVGLVVELGSVIIAVGRYELLSDREGPRAAEVAFVVADEHQGRGLGSILLEHLAGAAAENDIATFVAEVLAENHTMVTVFREAGYQVHRSRDGSVLHLEFAIDPTEALLSVRDSRERASEARSVGNLLAPRSIAVIGATPAAGRVGGAVLANLLAGVFQGPVYPVNPNRASVRGVRAYPTVHDIPDEVDLAVIAVPAEEIKSVLDDCMAKGVKGLVVLTAGFSETGPAGFRAERDLVDAARGHGMRVVGPSALGIANTDPAISLNATLAPVLPGRGRVGFFCQSGPLGAAILAEAAARKLGLSTFVSAGNRADVSGNDLLQYWDTDPDTDVVLLYLETFGNPRKFSRIARRVARTKPVVAVSSGRNAANAPVSGLERSLERDLFAQAGIVQVDTIAELFDCAMLLAYQPLPDGPRLAVVGNSAALGWLAVDAARGEGLQVGEPTDLGPQAEPADYLTAVAAAMASSEVDAVIVIFAPPVPVAVTAFAEAIRAGAQDGTKPVLTTFVADHGMPNLLAVRGIGGAVDRGSIPSYPDPERAARALARVRRYAAWRTRPASLVVRPNGLEVGRARELVEQWMIRRPEGEWLADLEAAELLACYGIRVVEFREARDAESAAAAAAELGYPVAAKATGEMWRSRPDFIGVRLDLWRDSAVRRAYDELAELTGNEVVHIQKMATKGVGCVLRVQDDPSFGSVIGFGLSGTIIDLLGDRAYRALPLTEAEAVELIDAPRAAPLLDGQAGPGRTIGEPADKAALAVLAQRISALCDDLPEVRELAVEPVLASPQGAAILYARVRIGPEPSRFDNGPRRLV</sequence>
<dbReference type="InterPro" id="IPR016181">
    <property type="entry name" value="Acyl_CoA_acyltransferase"/>
</dbReference>
<dbReference type="InterPro" id="IPR032875">
    <property type="entry name" value="Succ_CoA_lig_flav_dom"/>
</dbReference>
<dbReference type="Gene3D" id="3.40.630.30">
    <property type="match status" value="1"/>
</dbReference>
<name>A0A7X6M0H7_9NOCA</name>
<feature type="region of interest" description="Disordered" evidence="1">
    <location>
        <begin position="34"/>
        <end position="53"/>
    </location>
</feature>
<evidence type="ECO:0000259" key="2">
    <source>
        <dbReference type="PROSITE" id="PS51186"/>
    </source>
</evidence>
<dbReference type="InterPro" id="IPR036291">
    <property type="entry name" value="NAD(P)-bd_dom_sf"/>
</dbReference>
<dbReference type="InterPro" id="IPR003781">
    <property type="entry name" value="CoA-bd"/>
</dbReference>
<dbReference type="Pfam" id="PF13380">
    <property type="entry name" value="CoA_binding_2"/>
    <property type="match status" value="1"/>
</dbReference>
<dbReference type="Pfam" id="PF00583">
    <property type="entry name" value="Acetyltransf_1"/>
    <property type="match status" value="1"/>
</dbReference>
<dbReference type="SUPFAM" id="SSF55729">
    <property type="entry name" value="Acyl-CoA N-acyltransferases (Nat)"/>
    <property type="match status" value="1"/>
</dbReference>
<dbReference type="InterPro" id="IPR016102">
    <property type="entry name" value="Succinyl-CoA_synth-like"/>
</dbReference>
<dbReference type="Pfam" id="PF13549">
    <property type="entry name" value="ATP-grasp_5"/>
    <property type="match status" value="1"/>
</dbReference>
<protein>
    <submittedName>
        <fullName evidence="3">GNAT family N-acetyltransferase</fullName>
    </submittedName>
</protein>
<reference evidence="3 4" key="1">
    <citation type="submission" date="2020-04" db="EMBL/GenBank/DDBJ databases">
        <title>MicrobeNet Type strains.</title>
        <authorList>
            <person name="Nicholson A.C."/>
        </authorList>
    </citation>
    <scope>NUCLEOTIDE SEQUENCE [LARGE SCALE GENOMIC DNA]</scope>
    <source>
        <strain evidence="3 4">DSM 44445</strain>
    </source>
</reference>
<dbReference type="AlphaFoldDB" id="A0A7X6M0H7"/>
<dbReference type="GO" id="GO:0016747">
    <property type="term" value="F:acyltransferase activity, transferring groups other than amino-acyl groups"/>
    <property type="evidence" value="ECO:0007669"/>
    <property type="project" value="InterPro"/>
</dbReference>
<dbReference type="Gene3D" id="3.40.50.261">
    <property type="entry name" value="Succinyl-CoA synthetase domains"/>
    <property type="match status" value="2"/>
</dbReference>
<feature type="domain" description="N-acetyltransferase" evidence="2">
    <location>
        <begin position="68"/>
        <end position="224"/>
    </location>
</feature>
<dbReference type="Gene3D" id="3.40.50.720">
    <property type="entry name" value="NAD(P)-binding Rossmann-like Domain"/>
    <property type="match status" value="1"/>
</dbReference>
<feature type="region of interest" description="Disordered" evidence="1">
    <location>
        <begin position="1"/>
        <end position="22"/>
    </location>
</feature>
<gene>
    <name evidence="3" type="ORF">HGA07_20550</name>
</gene>
<dbReference type="Pfam" id="PF13607">
    <property type="entry name" value="Succ_CoA_lig"/>
    <property type="match status" value="1"/>
</dbReference>
<dbReference type="PROSITE" id="PS51186">
    <property type="entry name" value="GNAT"/>
    <property type="match status" value="1"/>
</dbReference>
<dbReference type="Proteomes" id="UP000523447">
    <property type="component" value="Unassembled WGS sequence"/>
</dbReference>
<organism evidence="3 4">
    <name type="scientific">Nocardia veterana</name>
    <dbReference type="NCBI Taxonomy" id="132249"/>
    <lineage>
        <taxon>Bacteria</taxon>
        <taxon>Bacillati</taxon>
        <taxon>Actinomycetota</taxon>
        <taxon>Actinomycetes</taxon>
        <taxon>Mycobacteriales</taxon>
        <taxon>Nocardiaceae</taxon>
        <taxon>Nocardia</taxon>
    </lineage>
</organism>
<keyword evidence="3" id="KW-0808">Transferase</keyword>
<dbReference type="CDD" id="cd04301">
    <property type="entry name" value="NAT_SF"/>
    <property type="match status" value="1"/>
</dbReference>
<dbReference type="GO" id="GO:0005524">
    <property type="term" value="F:ATP binding"/>
    <property type="evidence" value="ECO:0007669"/>
    <property type="project" value="InterPro"/>
</dbReference>
<dbReference type="InterPro" id="IPR000182">
    <property type="entry name" value="GNAT_dom"/>
</dbReference>
<dbReference type="PANTHER" id="PTHR42793">
    <property type="entry name" value="COA BINDING DOMAIN CONTAINING PROTEIN"/>
    <property type="match status" value="1"/>
</dbReference>
<evidence type="ECO:0000313" key="3">
    <source>
        <dbReference type="EMBL" id="NKY88003.1"/>
    </source>
</evidence>
<dbReference type="SMART" id="SM00881">
    <property type="entry name" value="CoA_binding"/>
    <property type="match status" value="1"/>
</dbReference>
<dbReference type="Gene3D" id="3.30.470.20">
    <property type="entry name" value="ATP-grasp fold, B domain"/>
    <property type="match status" value="1"/>
</dbReference>
<evidence type="ECO:0000256" key="1">
    <source>
        <dbReference type="SAM" id="MobiDB-lite"/>
    </source>
</evidence>